<proteinExistence type="predicted"/>
<sequence length="800" mass="91260">MKKIIIFLLFCSTISSFSQEYTVSGNVQNTEGTPVLYANVLLLKSSDSTIVKGTSTDEKGTFVFKGVLTGNYVVAASYIENISKPMAIEVSSDKNVGTLLINEAGQELDEVVVTYQKPKLERKVDRLVFNVENTSLSDGTIWDLLKHTPSVNEIQGVLTIKGNSNIGVMINGRKINIPESDMIDLLSGTSASSVESIEVITNPPTKYSAEGGMIINIKMKKNLVAGYNGAIFNRYVQGVFAKHTLGTDHYFKGEKTGFSINYSFSDYKGITRYTDIANFSPNSADTSIWIAEQDFLFDSKRHSLNAFFDYEIDENDALSLSTINLYSPNINRVYGTETLIADLNGQLLSSFDTTNDSDGNQLNSSFYFDWVHKLKKKGAEFSMSSHYTYYNSERGQDLETDFFDIDHNITGENDFITQSDQQINLYNIQADYSSPIGKSSHIETGLRFASIASKSTIFQEGFDRDQPGVNPTEVGVFTYDESIYATYLSYNGKWNKWKLKTGLRAEYTKTLGELDTANNPKENDYLELFPSFSMRYTLSEKHDFSLTYYRRISRPRYSNINPFQYFQSNNSVIEGNPDLLPETLNYLGLGYTFKNDYNVDVFYLKHKNRYQRQVFQDNENNLLRFISANINSKVVYGIEFSLNKEFNNFWDAYVLLTYYNTQDGFTDFDSNQLVKNRIWSGTVRVNNGFSFLKDKSLVADLNFAYYLPSVNGNTRQKSYNSLNLSFRKTIWGKRASISMGIDDMFNQRQFFSSRKFLNQNNTSLSRKESRLFTIGFRYKFGNVGIKGRKKTKTVEERKRI</sequence>
<keyword evidence="2" id="KW-0472">Membrane</keyword>
<dbReference type="InterPro" id="IPR013783">
    <property type="entry name" value="Ig-like_fold"/>
</dbReference>
<comment type="subcellular location">
    <subcellularLocation>
        <location evidence="1">Cell outer membrane</location>
    </subcellularLocation>
</comment>
<dbReference type="Pfam" id="PF14905">
    <property type="entry name" value="OMP_b-brl_3"/>
    <property type="match status" value="1"/>
</dbReference>
<keyword evidence="3" id="KW-0998">Cell outer membrane</keyword>
<dbReference type="GO" id="GO:0030246">
    <property type="term" value="F:carbohydrate binding"/>
    <property type="evidence" value="ECO:0007669"/>
    <property type="project" value="InterPro"/>
</dbReference>
<dbReference type="Gene3D" id="2.40.170.20">
    <property type="entry name" value="TonB-dependent receptor, beta-barrel domain"/>
    <property type="match status" value="1"/>
</dbReference>
<dbReference type="GO" id="GO:0009279">
    <property type="term" value="C:cell outer membrane"/>
    <property type="evidence" value="ECO:0007669"/>
    <property type="project" value="UniProtKB-SubCell"/>
</dbReference>
<dbReference type="SUPFAM" id="SSF56935">
    <property type="entry name" value="Porins"/>
    <property type="match status" value="1"/>
</dbReference>
<dbReference type="PANTHER" id="PTHR40980:SF4">
    <property type="entry name" value="TONB-DEPENDENT RECEPTOR-LIKE BETA-BARREL DOMAIN-CONTAINING PROTEIN"/>
    <property type="match status" value="1"/>
</dbReference>
<accession>A0A3B0SY38</accession>
<dbReference type="InterPro" id="IPR041700">
    <property type="entry name" value="OMP_b-brl_3"/>
</dbReference>
<evidence type="ECO:0000259" key="4">
    <source>
        <dbReference type="Pfam" id="PF14905"/>
    </source>
</evidence>
<dbReference type="InterPro" id="IPR013784">
    <property type="entry name" value="Carb-bd-like_fold"/>
</dbReference>
<evidence type="ECO:0000256" key="3">
    <source>
        <dbReference type="ARBA" id="ARBA00023237"/>
    </source>
</evidence>
<gene>
    <name evidence="5" type="ORF">MNBD_BACTEROID03-385</name>
</gene>
<feature type="domain" description="Outer membrane protein beta-barrel" evidence="4">
    <location>
        <begin position="372"/>
        <end position="778"/>
    </location>
</feature>
<evidence type="ECO:0000313" key="5">
    <source>
        <dbReference type="EMBL" id="VAW10935.1"/>
    </source>
</evidence>
<dbReference type="PANTHER" id="PTHR40980">
    <property type="entry name" value="PLUG DOMAIN-CONTAINING PROTEIN"/>
    <property type="match status" value="1"/>
</dbReference>
<protein>
    <recommendedName>
        <fullName evidence="4">Outer membrane protein beta-barrel domain-containing protein</fullName>
    </recommendedName>
</protein>
<evidence type="ECO:0000256" key="1">
    <source>
        <dbReference type="ARBA" id="ARBA00004442"/>
    </source>
</evidence>
<name>A0A3B0SY38_9ZZZZ</name>
<dbReference type="InterPro" id="IPR036942">
    <property type="entry name" value="Beta-barrel_TonB_sf"/>
</dbReference>
<dbReference type="Pfam" id="PF13620">
    <property type="entry name" value="CarboxypepD_reg"/>
    <property type="match status" value="1"/>
</dbReference>
<dbReference type="SUPFAM" id="SSF49452">
    <property type="entry name" value="Starch-binding domain-like"/>
    <property type="match status" value="1"/>
</dbReference>
<evidence type="ECO:0000256" key="2">
    <source>
        <dbReference type="ARBA" id="ARBA00023136"/>
    </source>
</evidence>
<dbReference type="AlphaFoldDB" id="A0A3B0SY38"/>
<dbReference type="EMBL" id="UOEL01000044">
    <property type="protein sequence ID" value="VAW10935.1"/>
    <property type="molecule type" value="Genomic_DNA"/>
</dbReference>
<organism evidence="5">
    <name type="scientific">hydrothermal vent metagenome</name>
    <dbReference type="NCBI Taxonomy" id="652676"/>
    <lineage>
        <taxon>unclassified sequences</taxon>
        <taxon>metagenomes</taxon>
        <taxon>ecological metagenomes</taxon>
    </lineage>
</organism>
<dbReference type="Gene3D" id="2.60.40.10">
    <property type="entry name" value="Immunoglobulins"/>
    <property type="match status" value="1"/>
</dbReference>
<reference evidence="5" key="1">
    <citation type="submission" date="2018-06" db="EMBL/GenBank/DDBJ databases">
        <authorList>
            <person name="Zhirakovskaya E."/>
        </authorList>
    </citation>
    <scope>NUCLEOTIDE SEQUENCE</scope>
</reference>